<accession>A0A8J5SKP5</accession>
<evidence type="ECO:0000313" key="2">
    <source>
        <dbReference type="EMBL" id="KAG8074743.1"/>
    </source>
</evidence>
<sequence>MWRKGHRQTPAWAHPTREKRPPPPRLSTSKSIMASVVVAVGEVVTASTSFGQIPLYICIYILSARPTPSTQSLPVAIRAAADCRPPGPRLPESDAPTQPSSRLTPPGLPPLPVLPTSDAFRSAAPRRSPRPPHPGPPRFRRPHPALPAVAACRPPRARRPAPSLLAPRAALTRR</sequence>
<gene>
    <name evidence="2" type="ORF">GUJ93_ZPchr0006g43816</name>
</gene>
<dbReference type="AlphaFoldDB" id="A0A8J5SKP5"/>
<feature type="compositionally biased region" description="Low complexity" evidence="1">
    <location>
        <begin position="114"/>
        <end position="126"/>
    </location>
</feature>
<evidence type="ECO:0000313" key="3">
    <source>
        <dbReference type="Proteomes" id="UP000729402"/>
    </source>
</evidence>
<feature type="compositionally biased region" description="Low complexity" evidence="1">
    <location>
        <begin position="146"/>
        <end position="174"/>
    </location>
</feature>
<comment type="caution">
    <text evidence="2">The sequence shown here is derived from an EMBL/GenBank/DDBJ whole genome shotgun (WGS) entry which is preliminary data.</text>
</comment>
<name>A0A8J5SKP5_ZIZPA</name>
<dbReference type="EMBL" id="JAAALK010000283">
    <property type="protein sequence ID" value="KAG8074743.1"/>
    <property type="molecule type" value="Genomic_DNA"/>
</dbReference>
<proteinExistence type="predicted"/>
<organism evidence="2 3">
    <name type="scientific">Zizania palustris</name>
    <name type="common">Northern wild rice</name>
    <dbReference type="NCBI Taxonomy" id="103762"/>
    <lineage>
        <taxon>Eukaryota</taxon>
        <taxon>Viridiplantae</taxon>
        <taxon>Streptophyta</taxon>
        <taxon>Embryophyta</taxon>
        <taxon>Tracheophyta</taxon>
        <taxon>Spermatophyta</taxon>
        <taxon>Magnoliopsida</taxon>
        <taxon>Liliopsida</taxon>
        <taxon>Poales</taxon>
        <taxon>Poaceae</taxon>
        <taxon>BOP clade</taxon>
        <taxon>Oryzoideae</taxon>
        <taxon>Oryzeae</taxon>
        <taxon>Zizaniinae</taxon>
        <taxon>Zizania</taxon>
    </lineage>
</organism>
<reference evidence="2" key="2">
    <citation type="submission" date="2021-02" db="EMBL/GenBank/DDBJ databases">
        <authorList>
            <person name="Kimball J.A."/>
            <person name="Haas M.W."/>
            <person name="Macchietto M."/>
            <person name="Kono T."/>
            <person name="Duquette J."/>
            <person name="Shao M."/>
        </authorList>
    </citation>
    <scope>NUCLEOTIDE SEQUENCE</scope>
    <source>
        <tissue evidence="2">Fresh leaf tissue</tissue>
    </source>
</reference>
<dbReference type="Proteomes" id="UP000729402">
    <property type="component" value="Unassembled WGS sequence"/>
</dbReference>
<keyword evidence="3" id="KW-1185">Reference proteome</keyword>
<evidence type="ECO:0000256" key="1">
    <source>
        <dbReference type="SAM" id="MobiDB-lite"/>
    </source>
</evidence>
<feature type="region of interest" description="Disordered" evidence="1">
    <location>
        <begin position="80"/>
        <end position="174"/>
    </location>
</feature>
<protein>
    <submittedName>
        <fullName evidence="2">Uncharacterized protein</fullName>
    </submittedName>
</protein>
<feature type="region of interest" description="Disordered" evidence="1">
    <location>
        <begin position="1"/>
        <end position="28"/>
    </location>
</feature>
<reference evidence="2" key="1">
    <citation type="journal article" date="2021" name="bioRxiv">
        <title>Whole Genome Assembly and Annotation of Northern Wild Rice, Zizania palustris L., Supports a Whole Genome Duplication in the Zizania Genus.</title>
        <authorList>
            <person name="Haas M."/>
            <person name="Kono T."/>
            <person name="Macchietto M."/>
            <person name="Millas R."/>
            <person name="McGilp L."/>
            <person name="Shao M."/>
            <person name="Duquette J."/>
            <person name="Hirsch C.N."/>
            <person name="Kimball J."/>
        </authorList>
    </citation>
    <scope>NUCLEOTIDE SEQUENCE</scope>
    <source>
        <tissue evidence="2">Fresh leaf tissue</tissue>
    </source>
</reference>